<dbReference type="GO" id="GO:0016757">
    <property type="term" value="F:glycosyltransferase activity"/>
    <property type="evidence" value="ECO:0007669"/>
    <property type="project" value="UniProtKB-KW"/>
</dbReference>
<proteinExistence type="inferred from homology"/>
<keyword evidence="5" id="KW-0472">Membrane</keyword>
<dbReference type="Proteomes" id="UP000008495">
    <property type="component" value="Unassembled WGS sequence"/>
</dbReference>
<evidence type="ECO:0000256" key="9">
    <source>
        <dbReference type="ARBA" id="ARBA00040345"/>
    </source>
</evidence>
<evidence type="ECO:0000256" key="8">
    <source>
        <dbReference type="ARBA" id="ARBA00038120"/>
    </source>
</evidence>
<keyword evidence="3" id="KW-0328">Glycosyltransferase</keyword>
<name>K6VPT6_9MICO</name>
<sequence>MKPPPIRQVAVVIPVHDEEEHLGPCLDAVTRARHALQEDSARPARTVVVLDRCRDRSADIAHAAGADILISRYGRVGAVRAQGMARALSAFGHEDPGRIWLACTDADGQVPEDWLVRQLEFADDGADCVVGTVEPVGLGPELLQRWLQEHRLCEDHPHVHGANLGIRASVYAMTSGFGDMALHEDRDLVARVRSLGATVVATDFTRVSTSGRMTSKVEAGFAAYLRNLVHPGEML</sequence>
<organism evidence="11 12">
    <name type="scientific">Austwickia chelonae NBRC 105200</name>
    <dbReference type="NCBI Taxonomy" id="1184607"/>
    <lineage>
        <taxon>Bacteria</taxon>
        <taxon>Bacillati</taxon>
        <taxon>Actinomycetota</taxon>
        <taxon>Actinomycetes</taxon>
        <taxon>Micrococcales</taxon>
        <taxon>Dermatophilaceae</taxon>
        <taxon>Austwickia</taxon>
    </lineage>
</organism>
<evidence type="ECO:0000256" key="7">
    <source>
        <dbReference type="ARBA" id="ARBA00037904"/>
    </source>
</evidence>
<keyword evidence="12" id="KW-1185">Reference proteome</keyword>
<accession>K6VPT6</accession>
<reference evidence="11 12" key="1">
    <citation type="submission" date="2012-08" db="EMBL/GenBank/DDBJ databases">
        <title>Whole genome shotgun sequence of Austwickia chelonae NBRC 105200.</title>
        <authorList>
            <person name="Yoshida I."/>
            <person name="Hosoyama A."/>
            <person name="Tsuchikane K."/>
            <person name="Katsumata H."/>
            <person name="Ando Y."/>
            <person name="Ohji S."/>
            <person name="Hamada M."/>
            <person name="Tamura T."/>
            <person name="Yamazoe A."/>
            <person name="Yamazaki S."/>
            <person name="Fujita N."/>
        </authorList>
    </citation>
    <scope>NUCLEOTIDE SEQUENCE [LARGE SCALE GENOMIC DNA]</scope>
    <source>
        <strain evidence="11 12">NBRC 105200</strain>
    </source>
</reference>
<dbReference type="RefSeq" id="WP_006503511.1">
    <property type="nucleotide sequence ID" value="NZ_BAGZ01000016.1"/>
</dbReference>
<dbReference type="PANTHER" id="PTHR43646">
    <property type="entry name" value="GLYCOSYLTRANSFERASE"/>
    <property type="match status" value="1"/>
</dbReference>
<evidence type="ECO:0000313" key="12">
    <source>
        <dbReference type="Proteomes" id="UP000008495"/>
    </source>
</evidence>
<evidence type="ECO:0000256" key="3">
    <source>
        <dbReference type="ARBA" id="ARBA00022676"/>
    </source>
</evidence>
<comment type="caution">
    <text evidence="11">The sequence shown here is derived from an EMBL/GenBank/DDBJ whole genome shotgun (WGS) entry which is preliminary data.</text>
</comment>
<dbReference type="AlphaFoldDB" id="K6VPT6"/>
<dbReference type="STRING" id="100225.SAMN05421595_2407"/>
<evidence type="ECO:0000256" key="2">
    <source>
        <dbReference type="ARBA" id="ARBA00022475"/>
    </source>
</evidence>
<dbReference type="PANTHER" id="PTHR43646:SF2">
    <property type="entry name" value="GLYCOSYLTRANSFERASE 2-LIKE DOMAIN-CONTAINING PROTEIN"/>
    <property type="match status" value="1"/>
</dbReference>
<comment type="function">
    <text evidence="6">Catalyzes the glycosylation of 4,4'-diaponeurosporenoate, i.e. the esterification of glucose at the C1'' position with the carboxyl group of 4,4'-diaponeurosporenic acid, to form glycosyl-4,4'-diaponeurosporenoate. This is a step in the biosynthesis of staphyloxanthin, an orange pigment present in most staphylococci strains.</text>
</comment>
<feature type="domain" description="Glycosyltransferase 2-like" evidence="10">
    <location>
        <begin position="11"/>
        <end position="142"/>
    </location>
</feature>
<dbReference type="eggNOG" id="COG1215">
    <property type="taxonomic scope" value="Bacteria"/>
</dbReference>
<dbReference type="GO" id="GO:0005886">
    <property type="term" value="C:plasma membrane"/>
    <property type="evidence" value="ECO:0007669"/>
    <property type="project" value="UniProtKB-SubCell"/>
</dbReference>
<dbReference type="SUPFAM" id="SSF53448">
    <property type="entry name" value="Nucleotide-diphospho-sugar transferases"/>
    <property type="match status" value="1"/>
</dbReference>
<protein>
    <recommendedName>
        <fullName evidence="9">4,4'-diaponeurosporenoate glycosyltransferase</fullName>
    </recommendedName>
</protein>
<dbReference type="InterPro" id="IPR001173">
    <property type="entry name" value="Glyco_trans_2-like"/>
</dbReference>
<keyword evidence="4 11" id="KW-0808">Transferase</keyword>
<evidence type="ECO:0000256" key="1">
    <source>
        <dbReference type="ARBA" id="ARBA00004236"/>
    </source>
</evidence>
<comment type="subcellular location">
    <subcellularLocation>
        <location evidence="1">Cell membrane</location>
    </subcellularLocation>
</comment>
<comment type="similarity">
    <text evidence="8">Belongs to the glycosyltransferase 2 family. CrtQ subfamily.</text>
</comment>
<evidence type="ECO:0000256" key="4">
    <source>
        <dbReference type="ARBA" id="ARBA00022679"/>
    </source>
</evidence>
<dbReference type="EMBL" id="BAGZ01000016">
    <property type="protein sequence ID" value="GAB78754.1"/>
    <property type="molecule type" value="Genomic_DNA"/>
</dbReference>
<keyword evidence="2" id="KW-1003">Cell membrane</keyword>
<comment type="pathway">
    <text evidence="7">Carotenoid biosynthesis; staphyloxanthin biosynthesis; staphyloxanthin from farnesyl diphosphate: step 4/5.</text>
</comment>
<evidence type="ECO:0000256" key="6">
    <source>
        <dbReference type="ARBA" id="ARBA00037281"/>
    </source>
</evidence>
<dbReference type="OrthoDB" id="9777873at2"/>
<evidence type="ECO:0000256" key="5">
    <source>
        <dbReference type="ARBA" id="ARBA00023136"/>
    </source>
</evidence>
<dbReference type="InterPro" id="IPR029044">
    <property type="entry name" value="Nucleotide-diphossugar_trans"/>
</dbReference>
<dbReference type="Gene3D" id="3.90.550.10">
    <property type="entry name" value="Spore Coat Polysaccharide Biosynthesis Protein SpsA, Chain A"/>
    <property type="match status" value="1"/>
</dbReference>
<evidence type="ECO:0000259" key="10">
    <source>
        <dbReference type="Pfam" id="PF00535"/>
    </source>
</evidence>
<dbReference type="Pfam" id="PF00535">
    <property type="entry name" value="Glycos_transf_2"/>
    <property type="match status" value="1"/>
</dbReference>
<evidence type="ECO:0000313" key="11">
    <source>
        <dbReference type="EMBL" id="GAB78754.1"/>
    </source>
</evidence>
<gene>
    <name evidence="11" type="ORF">AUCHE_16_01770</name>
</gene>